<gene>
    <name evidence="1" type="ORF">O3P69_017643</name>
</gene>
<name>A0AAW0TZT9_SCYPA</name>
<protein>
    <submittedName>
        <fullName evidence="1">Uncharacterized protein</fullName>
    </submittedName>
</protein>
<organism evidence="1 2">
    <name type="scientific">Scylla paramamosain</name>
    <name type="common">Mud crab</name>
    <dbReference type="NCBI Taxonomy" id="85552"/>
    <lineage>
        <taxon>Eukaryota</taxon>
        <taxon>Metazoa</taxon>
        <taxon>Ecdysozoa</taxon>
        <taxon>Arthropoda</taxon>
        <taxon>Crustacea</taxon>
        <taxon>Multicrustacea</taxon>
        <taxon>Malacostraca</taxon>
        <taxon>Eumalacostraca</taxon>
        <taxon>Eucarida</taxon>
        <taxon>Decapoda</taxon>
        <taxon>Pleocyemata</taxon>
        <taxon>Brachyura</taxon>
        <taxon>Eubrachyura</taxon>
        <taxon>Portunoidea</taxon>
        <taxon>Portunidae</taxon>
        <taxon>Portuninae</taxon>
        <taxon>Scylla</taxon>
    </lineage>
</organism>
<dbReference type="EMBL" id="JARAKH010000023">
    <property type="protein sequence ID" value="KAK8392181.1"/>
    <property type="molecule type" value="Genomic_DNA"/>
</dbReference>
<accession>A0AAW0TZT9</accession>
<proteinExistence type="predicted"/>
<evidence type="ECO:0000313" key="2">
    <source>
        <dbReference type="Proteomes" id="UP001487740"/>
    </source>
</evidence>
<sequence length="180" mass="20154">MIPKPGFGHNHKYRNKAKRRVETIEGPGGLPLVKRRRCRTIGVETHRKARGEVSLPNGSCSTPRLAQRTLQCCILLRFEARERLETIGAPHLVELIFALPSPPTKVPGEGTRRENCWLLLSGRFRTGDKRLVKRLVLVFSASAPFLLENPSCTTFLVLNVVCQTRGLTVLSVNEQQCTKS</sequence>
<comment type="caution">
    <text evidence="1">The sequence shown here is derived from an EMBL/GenBank/DDBJ whole genome shotgun (WGS) entry which is preliminary data.</text>
</comment>
<dbReference type="Proteomes" id="UP001487740">
    <property type="component" value="Unassembled WGS sequence"/>
</dbReference>
<evidence type="ECO:0000313" key="1">
    <source>
        <dbReference type="EMBL" id="KAK8392181.1"/>
    </source>
</evidence>
<dbReference type="AlphaFoldDB" id="A0AAW0TZT9"/>
<keyword evidence="2" id="KW-1185">Reference proteome</keyword>
<reference evidence="1 2" key="1">
    <citation type="submission" date="2023-03" db="EMBL/GenBank/DDBJ databases">
        <title>High-quality genome of Scylla paramamosain provides insights in environmental adaptation.</title>
        <authorList>
            <person name="Zhang L."/>
        </authorList>
    </citation>
    <scope>NUCLEOTIDE SEQUENCE [LARGE SCALE GENOMIC DNA]</scope>
    <source>
        <strain evidence="1">LZ_2023a</strain>
        <tissue evidence="1">Muscle</tissue>
    </source>
</reference>